<evidence type="ECO:0000313" key="3">
    <source>
        <dbReference type="Proteomes" id="UP000053237"/>
    </source>
</evidence>
<dbReference type="PROSITE" id="PS50005">
    <property type="entry name" value="TPR"/>
    <property type="match status" value="1"/>
</dbReference>
<name>A0A024GDR6_9STRA</name>
<keyword evidence="3" id="KW-1185">Reference proteome</keyword>
<dbReference type="Proteomes" id="UP000053237">
    <property type="component" value="Unassembled WGS sequence"/>
</dbReference>
<keyword evidence="1" id="KW-0802">TPR repeat</keyword>
<proteinExistence type="predicted"/>
<protein>
    <submittedName>
        <fullName evidence="2">Uncharacterized protein</fullName>
    </submittedName>
</protein>
<dbReference type="InterPro" id="IPR019734">
    <property type="entry name" value="TPR_rpt"/>
</dbReference>
<gene>
    <name evidence="2" type="ORF">BN9_056580</name>
</gene>
<dbReference type="EMBL" id="CAIX01000080">
    <property type="protein sequence ID" value="CCI44834.1"/>
    <property type="molecule type" value="Genomic_DNA"/>
</dbReference>
<dbReference type="InterPro" id="IPR029044">
    <property type="entry name" value="Nucleotide-diphossugar_trans"/>
</dbReference>
<dbReference type="SUPFAM" id="SSF53448">
    <property type="entry name" value="Nucleotide-diphospho-sugar transferases"/>
    <property type="match status" value="1"/>
</dbReference>
<accession>A0A024GDR6</accession>
<dbReference type="InParanoid" id="A0A024GDR6"/>
<dbReference type="SUPFAM" id="SSF48452">
    <property type="entry name" value="TPR-like"/>
    <property type="match status" value="1"/>
</dbReference>
<dbReference type="AlphaFoldDB" id="A0A024GDR6"/>
<comment type="caution">
    <text evidence="2">The sequence shown here is derived from an EMBL/GenBank/DDBJ whole genome shotgun (WGS) entry which is preliminary data.</text>
</comment>
<dbReference type="Gene3D" id="3.90.550.10">
    <property type="entry name" value="Spore Coat Polysaccharide Biosynthesis Protein SpsA, Chain A"/>
    <property type="match status" value="1"/>
</dbReference>
<dbReference type="InterPro" id="IPR011990">
    <property type="entry name" value="TPR-like_helical_dom_sf"/>
</dbReference>
<dbReference type="SMART" id="SM00028">
    <property type="entry name" value="TPR"/>
    <property type="match status" value="4"/>
</dbReference>
<evidence type="ECO:0000256" key="1">
    <source>
        <dbReference type="PROSITE-ProRule" id="PRU00339"/>
    </source>
</evidence>
<dbReference type="STRING" id="65357.A0A024GDR6"/>
<organism evidence="2 3">
    <name type="scientific">Albugo candida</name>
    <dbReference type="NCBI Taxonomy" id="65357"/>
    <lineage>
        <taxon>Eukaryota</taxon>
        <taxon>Sar</taxon>
        <taxon>Stramenopiles</taxon>
        <taxon>Oomycota</taxon>
        <taxon>Peronosporomycetes</taxon>
        <taxon>Albuginales</taxon>
        <taxon>Albuginaceae</taxon>
        <taxon>Albugo</taxon>
    </lineage>
</organism>
<dbReference type="Gene3D" id="1.25.40.10">
    <property type="entry name" value="Tetratricopeptide repeat domain"/>
    <property type="match status" value="1"/>
</dbReference>
<reference evidence="2 3" key="1">
    <citation type="submission" date="2012-05" db="EMBL/GenBank/DDBJ databases">
        <title>Recombination and specialization in a pathogen metapopulation.</title>
        <authorList>
            <person name="Gardiner A."/>
            <person name="Kemen E."/>
            <person name="Schultz-Larsen T."/>
            <person name="MacLean D."/>
            <person name="Van Oosterhout C."/>
            <person name="Jones J.D.G."/>
        </authorList>
    </citation>
    <scope>NUCLEOTIDE SEQUENCE [LARGE SCALE GENOMIC DNA]</scope>
    <source>
        <strain evidence="2 3">Ac Nc2</strain>
    </source>
</reference>
<evidence type="ECO:0000313" key="2">
    <source>
        <dbReference type="EMBL" id="CCI44834.1"/>
    </source>
</evidence>
<dbReference type="OrthoDB" id="1658288at2759"/>
<feature type="repeat" description="TPR" evidence="1">
    <location>
        <begin position="41"/>
        <end position="74"/>
    </location>
</feature>
<sequence length="382" mass="44187">MICWIDYVRFASILCRNKKFEDAKKCLKNVEDALQDDTQSYELRFKIANLYAMMKCHDKAIQLYHQALDTCPESVQVLVNIAAQQMIIGQLEGALEHCERALVSKFSCREAHYNLNAVLRRLGRQKEAIERCWEYIEKEVGLVIRPQFTARNEVKCVPKSVSILCVKWGTKYGPEYVNRLYKAVDRFTSTCKFEFYCLTDNSDGIDERIVILPLLIELTGWFVEIPTLELMAHCQLWNAEHCVYLDLDTVVIANIDHILQYPTSSLGVLKTDSMRNEARMGGYNSSIMIWNTSSSDLDRICTVLLQYFETISRYIYKFDHWLEMMIIQADILQDALPDSIVEYNSLDTSSPDLPSNASLVCFPLHPKPHDATAPWVKTFWRD</sequence>